<evidence type="ECO:0000259" key="1">
    <source>
        <dbReference type="Pfam" id="PF00561"/>
    </source>
</evidence>
<dbReference type="EMBL" id="CP121671">
    <property type="protein sequence ID" value="WFT74623.1"/>
    <property type="molecule type" value="Genomic_DNA"/>
</dbReference>
<dbReference type="InterPro" id="IPR000073">
    <property type="entry name" value="AB_hydrolase_1"/>
</dbReference>
<dbReference type="PANTHER" id="PTHR42886">
    <property type="entry name" value="RE40534P-RELATED"/>
    <property type="match status" value="1"/>
</dbReference>
<sequence length="258" mass="29213">MGKVTFSNSRRLALVGDLYRNEGNRIVIMCHGFLSNRSSRGRFDLFTSAFYRLGYSVLRFDFGGCGESDDTPLTLSNEVDDLTSAMNYARGAGFTEMVLYGHSLGARVCLEAYDPQYVKTMILTGAGTGPVHYHWPDHFSQEELVTLQSNGHFSVKVSDPHRDEMVITKEMLLDFERCDQKHMLSRIICPILLIHGNKGEEKLLMSITKQGMKWLHHHSKLVVVIDGAAHHFMDHLDTVQETFSNWLATCENGEDQHV</sequence>
<organism evidence="2 3">
    <name type="scientific">Halobacillus naozhouensis</name>
    <dbReference type="NCBI Taxonomy" id="554880"/>
    <lineage>
        <taxon>Bacteria</taxon>
        <taxon>Bacillati</taxon>
        <taxon>Bacillota</taxon>
        <taxon>Bacilli</taxon>
        <taxon>Bacillales</taxon>
        <taxon>Bacillaceae</taxon>
        <taxon>Halobacillus</taxon>
    </lineage>
</organism>
<dbReference type="Gene3D" id="3.40.50.1820">
    <property type="entry name" value="alpha/beta hydrolase"/>
    <property type="match status" value="1"/>
</dbReference>
<evidence type="ECO:0000313" key="2">
    <source>
        <dbReference type="EMBL" id="WFT74623.1"/>
    </source>
</evidence>
<dbReference type="InterPro" id="IPR029058">
    <property type="entry name" value="AB_hydrolase_fold"/>
</dbReference>
<dbReference type="SUPFAM" id="SSF53474">
    <property type="entry name" value="alpha/beta-Hydrolases"/>
    <property type="match status" value="1"/>
</dbReference>
<gene>
    <name evidence="2" type="ORF">P9989_20100</name>
</gene>
<keyword evidence="3" id="KW-1185">Reference proteome</keyword>
<dbReference type="Pfam" id="PF00561">
    <property type="entry name" value="Abhydrolase_1"/>
    <property type="match status" value="1"/>
</dbReference>
<protein>
    <submittedName>
        <fullName evidence="2">Alpha/beta hydrolase</fullName>
    </submittedName>
</protein>
<dbReference type="PANTHER" id="PTHR42886:SF53">
    <property type="entry name" value="ALPHA_BETA-HYDROLASES SUPERFAMILY PROTEIN"/>
    <property type="match status" value="1"/>
</dbReference>
<evidence type="ECO:0000313" key="3">
    <source>
        <dbReference type="Proteomes" id="UP001221597"/>
    </source>
</evidence>
<accession>A0ABY8IWM3</accession>
<dbReference type="RefSeq" id="WP_283076619.1">
    <property type="nucleotide sequence ID" value="NZ_CP121671.1"/>
</dbReference>
<feature type="domain" description="AB hydrolase-1" evidence="1">
    <location>
        <begin position="26"/>
        <end position="143"/>
    </location>
</feature>
<dbReference type="GO" id="GO:0016787">
    <property type="term" value="F:hydrolase activity"/>
    <property type="evidence" value="ECO:0007669"/>
    <property type="project" value="UniProtKB-KW"/>
</dbReference>
<reference evidence="2 3" key="1">
    <citation type="submission" date="2023-04" db="EMBL/GenBank/DDBJ databases">
        <title>Genome sequence of Halobacillus naozhouensis KACC 21980.</title>
        <authorList>
            <person name="Kim S."/>
            <person name="Heo J."/>
            <person name="Kwon S.-W."/>
        </authorList>
    </citation>
    <scope>NUCLEOTIDE SEQUENCE [LARGE SCALE GENOMIC DNA]</scope>
    <source>
        <strain evidence="2 3">KCTC 13234</strain>
    </source>
</reference>
<dbReference type="Proteomes" id="UP001221597">
    <property type="component" value="Chromosome"/>
</dbReference>
<proteinExistence type="predicted"/>
<keyword evidence="2" id="KW-0378">Hydrolase</keyword>
<name>A0ABY8IWM3_9BACI</name>